<proteinExistence type="inferred from homology"/>
<dbReference type="InterPro" id="IPR058627">
    <property type="entry name" value="MdtA-like_C"/>
</dbReference>
<comment type="subcellular location">
    <subcellularLocation>
        <location evidence="1">Cell envelope</location>
    </subcellularLocation>
</comment>
<dbReference type="Gene3D" id="1.10.287.470">
    <property type="entry name" value="Helix hairpin bin"/>
    <property type="match status" value="1"/>
</dbReference>
<dbReference type="Proteomes" id="UP001151234">
    <property type="component" value="Unassembled WGS sequence"/>
</dbReference>
<dbReference type="InterPro" id="IPR058625">
    <property type="entry name" value="MdtA-like_BSH"/>
</dbReference>
<feature type="domain" description="Multidrug resistance protein MdtA-like beta-barrel" evidence="6">
    <location>
        <begin position="201"/>
        <end position="285"/>
    </location>
</feature>
<dbReference type="Pfam" id="PF25944">
    <property type="entry name" value="Beta-barrel_RND"/>
    <property type="match status" value="1"/>
</dbReference>
<dbReference type="SUPFAM" id="SSF111369">
    <property type="entry name" value="HlyD-like secretion proteins"/>
    <property type="match status" value="1"/>
</dbReference>
<comment type="similarity">
    <text evidence="2">Belongs to the membrane fusion protein (MFP) (TC 8.A.1) family.</text>
</comment>
<sequence>MKTIRFVSACALLAATIGNIAHAQESGVPSVVIATVKGTIVSQIESYVARVAAINTVNVEARVTGYLETRNFTEGSFVKRGDLLYQIERGPFEAAVAQYKADVEGAEATLKNDTLDLERQTYLLSKGDVAQTVVDAATATLGVSRAATANARAELEAAQIDLGYTRIYSPIDGRIGISAIDVGNVVSTDSGTLATINSVDPIHVIFYISERDLLEERRNGLITGGSSTFAATLTLADGETYPQKGAVVYVDTEVQETTDTIELRASFPNADSVLLPGQFVSLTLENPNAQPIVAVPQAALQLDKEGHFVFVVNDKDTVERRNVSVGRTKGTLLEIEKGLTDGERVIVEGLQKVHAGQQVKAVTAQGQSDQ</sequence>
<reference evidence="8" key="1">
    <citation type="submission" date="2022-11" db="EMBL/GenBank/DDBJ databases">
        <title>Draft genome sequence of Hoeflea poritis E7-10 and Hoeflea prorocentri PM5-8, separated from scleractinian coral Porites lutea and marine dinoflagellate.</title>
        <authorList>
            <person name="Zhang G."/>
            <person name="Wei Q."/>
            <person name="Cai L."/>
        </authorList>
    </citation>
    <scope>NUCLEOTIDE SEQUENCE</scope>
    <source>
        <strain evidence="8">PM5-8</strain>
    </source>
</reference>
<dbReference type="RefSeq" id="WP_267993550.1">
    <property type="nucleotide sequence ID" value="NZ_JAPJZI010000002.1"/>
</dbReference>
<dbReference type="NCBIfam" id="TIGR01730">
    <property type="entry name" value="RND_mfp"/>
    <property type="match status" value="1"/>
</dbReference>
<feature type="signal peptide" evidence="3">
    <location>
        <begin position="1"/>
        <end position="23"/>
    </location>
</feature>
<keyword evidence="3" id="KW-0732">Signal</keyword>
<dbReference type="GO" id="GO:0030313">
    <property type="term" value="C:cell envelope"/>
    <property type="evidence" value="ECO:0007669"/>
    <property type="project" value="UniProtKB-SubCell"/>
</dbReference>
<dbReference type="InterPro" id="IPR058626">
    <property type="entry name" value="MdtA-like_b-barrel"/>
</dbReference>
<protein>
    <submittedName>
        <fullName evidence="8">Efflux RND transporter periplasmic adaptor subunit</fullName>
    </submittedName>
</protein>
<keyword evidence="9" id="KW-1185">Reference proteome</keyword>
<feature type="domain" description="Multidrug resistance protein MdtA-like barrel-sandwich hybrid" evidence="5">
    <location>
        <begin position="55"/>
        <end position="190"/>
    </location>
</feature>
<dbReference type="Pfam" id="PF25967">
    <property type="entry name" value="RND-MFP_C"/>
    <property type="match status" value="1"/>
</dbReference>
<evidence type="ECO:0000256" key="1">
    <source>
        <dbReference type="ARBA" id="ARBA00004196"/>
    </source>
</evidence>
<dbReference type="PANTHER" id="PTHR30158">
    <property type="entry name" value="ACRA/E-RELATED COMPONENT OF DRUG EFFLUX TRANSPORTER"/>
    <property type="match status" value="1"/>
</dbReference>
<dbReference type="Gene3D" id="2.40.50.100">
    <property type="match status" value="1"/>
</dbReference>
<dbReference type="EMBL" id="JAPJZI010000002">
    <property type="protein sequence ID" value="MDA5401569.1"/>
    <property type="molecule type" value="Genomic_DNA"/>
</dbReference>
<dbReference type="PANTHER" id="PTHR30158:SF3">
    <property type="entry name" value="MULTIDRUG EFFLUX PUMP SUBUNIT ACRA-RELATED"/>
    <property type="match status" value="1"/>
</dbReference>
<dbReference type="Pfam" id="PF25876">
    <property type="entry name" value="HH_MFP_RND"/>
    <property type="match status" value="1"/>
</dbReference>
<dbReference type="Pfam" id="PF25917">
    <property type="entry name" value="BSH_RND"/>
    <property type="match status" value="1"/>
</dbReference>
<evidence type="ECO:0000256" key="2">
    <source>
        <dbReference type="ARBA" id="ARBA00009477"/>
    </source>
</evidence>
<evidence type="ECO:0000256" key="3">
    <source>
        <dbReference type="SAM" id="SignalP"/>
    </source>
</evidence>
<dbReference type="AlphaFoldDB" id="A0A9X3UN89"/>
<feature type="domain" description="Multidrug resistance protein MdtA-like alpha-helical hairpin" evidence="4">
    <location>
        <begin position="96"/>
        <end position="165"/>
    </location>
</feature>
<evidence type="ECO:0000259" key="6">
    <source>
        <dbReference type="Pfam" id="PF25944"/>
    </source>
</evidence>
<gene>
    <name evidence="8" type="ORF">OQ273_23585</name>
</gene>
<evidence type="ECO:0000313" key="9">
    <source>
        <dbReference type="Proteomes" id="UP001151234"/>
    </source>
</evidence>
<evidence type="ECO:0000259" key="5">
    <source>
        <dbReference type="Pfam" id="PF25917"/>
    </source>
</evidence>
<evidence type="ECO:0000259" key="4">
    <source>
        <dbReference type="Pfam" id="PF25876"/>
    </source>
</evidence>
<dbReference type="InterPro" id="IPR058624">
    <property type="entry name" value="MdtA-like_HH"/>
</dbReference>
<accession>A0A9X3UN89</accession>
<organism evidence="8 9">
    <name type="scientific">Hoeflea prorocentri</name>
    <dbReference type="NCBI Taxonomy" id="1922333"/>
    <lineage>
        <taxon>Bacteria</taxon>
        <taxon>Pseudomonadati</taxon>
        <taxon>Pseudomonadota</taxon>
        <taxon>Alphaproteobacteria</taxon>
        <taxon>Hyphomicrobiales</taxon>
        <taxon>Rhizobiaceae</taxon>
        <taxon>Hoeflea</taxon>
    </lineage>
</organism>
<dbReference type="GO" id="GO:0022857">
    <property type="term" value="F:transmembrane transporter activity"/>
    <property type="evidence" value="ECO:0007669"/>
    <property type="project" value="InterPro"/>
</dbReference>
<dbReference type="GO" id="GO:0005886">
    <property type="term" value="C:plasma membrane"/>
    <property type="evidence" value="ECO:0007669"/>
    <property type="project" value="TreeGrafter"/>
</dbReference>
<evidence type="ECO:0000259" key="7">
    <source>
        <dbReference type="Pfam" id="PF25967"/>
    </source>
</evidence>
<dbReference type="InterPro" id="IPR006143">
    <property type="entry name" value="RND_pump_MFP"/>
</dbReference>
<name>A0A9X3UN89_9HYPH</name>
<dbReference type="Gene3D" id="2.40.30.170">
    <property type="match status" value="1"/>
</dbReference>
<dbReference type="FunFam" id="2.40.420.20:FF:000001">
    <property type="entry name" value="Efflux RND transporter periplasmic adaptor subunit"/>
    <property type="match status" value="1"/>
</dbReference>
<feature type="domain" description="Multidrug resistance protein MdtA-like C-terminal permuted SH3" evidence="7">
    <location>
        <begin position="293"/>
        <end position="352"/>
    </location>
</feature>
<comment type="caution">
    <text evidence="8">The sequence shown here is derived from an EMBL/GenBank/DDBJ whole genome shotgun (WGS) entry which is preliminary data.</text>
</comment>
<dbReference type="Gene3D" id="2.40.420.20">
    <property type="match status" value="1"/>
</dbReference>
<feature type="chain" id="PRO_5040942227" evidence="3">
    <location>
        <begin position="24"/>
        <end position="370"/>
    </location>
</feature>
<evidence type="ECO:0000313" key="8">
    <source>
        <dbReference type="EMBL" id="MDA5401569.1"/>
    </source>
</evidence>
<dbReference type="GO" id="GO:0046677">
    <property type="term" value="P:response to antibiotic"/>
    <property type="evidence" value="ECO:0007669"/>
    <property type="project" value="TreeGrafter"/>
</dbReference>